<evidence type="ECO:0000313" key="3">
    <source>
        <dbReference type="Proteomes" id="UP000577362"/>
    </source>
</evidence>
<accession>A0A840BR74</accession>
<dbReference type="Proteomes" id="UP000577362">
    <property type="component" value="Unassembled WGS sequence"/>
</dbReference>
<evidence type="ECO:0000313" key="2">
    <source>
        <dbReference type="EMBL" id="MBB4015113.1"/>
    </source>
</evidence>
<dbReference type="SUPFAM" id="SSF54909">
    <property type="entry name" value="Dimeric alpha+beta barrel"/>
    <property type="match status" value="1"/>
</dbReference>
<dbReference type="PROSITE" id="PS51725">
    <property type="entry name" value="ABM"/>
    <property type="match status" value="1"/>
</dbReference>
<feature type="domain" description="ABM" evidence="1">
    <location>
        <begin position="4"/>
        <end position="94"/>
    </location>
</feature>
<protein>
    <submittedName>
        <fullName evidence="2">Quinol monooxygenase YgiN</fullName>
    </submittedName>
</protein>
<keyword evidence="2" id="KW-0560">Oxidoreductase</keyword>
<dbReference type="PANTHER" id="PTHR33336:SF3">
    <property type="entry name" value="ABM DOMAIN-CONTAINING PROTEIN"/>
    <property type="match status" value="1"/>
</dbReference>
<sequence length="98" mass="11796">MSEVHMVAVLYAKTGKEKELRNDLTVITEKSRKEEGNLEYDLFEDRNDPRRFVLIEHWRGATDQDRHHNQSDHIRHFHDNGDRNVERREAIYLLQKVV</sequence>
<dbReference type="GO" id="GO:0005829">
    <property type="term" value="C:cytosol"/>
    <property type="evidence" value="ECO:0007669"/>
    <property type="project" value="TreeGrafter"/>
</dbReference>
<dbReference type="RefSeq" id="WP_040403305.1">
    <property type="nucleotide sequence ID" value="NZ_JACIEN010000001.1"/>
</dbReference>
<organism evidence="2 3">
    <name type="scientific">Chelatococcus caeni</name>
    <dbReference type="NCBI Taxonomy" id="1348468"/>
    <lineage>
        <taxon>Bacteria</taxon>
        <taxon>Pseudomonadati</taxon>
        <taxon>Pseudomonadota</taxon>
        <taxon>Alphaproteobacteria</taxon>
        <taxon>Hyphomicrobiales</taxon>
        <taxon>Chelatococcaceae</taxon>
        <taxon>Chelatococcus</taxon>
    </lineage>
</organism>
<dbReference type="GO" id="GO:0004497">
    <property type="term" value="F:monooxygenase activity"/>
    <property type="evidence" value="ECO:0007669"/>
    <property type="project" value="UniProtKB-KW"/>
</dbReference>
<dbReference type="InterPro" id="IPR050744">
    <property type="entry name" value="AI-2_Isomerase_LsrG"/>
</dbReference>
<keyword evidence="2" id="KW-0503">Monooxygenase</keyword>
<reference evidence="2 3" key="1">
    <citation type="submission" date="2020-08" db="EMBL/GenBank/DDBJ databases">
        <title>Genomic Encyclopedia of Type Strains, Phase IV (KMG-IV): sequencing the most valuable type-strain genomes for metagenomic binning, comparative biology and taxonomic classification.</title>
        <authorList>
            <person name="Goeker M."/>
        </authorList>
    </citation>
    <scope>NUCLEOTIDE SEQUENCE [LARGE SCALE GENOMIC DNA]</scope>
    <source>
        <strain evidence="2 3">DSM 103737</strain>
    </source>
</reference>
<dbReference type="AlphaFoldDB" id="A0A840BR74"/>
<proteinExistence type="predicted"/>
<dbReference type="InterPro" id="IPR011008">
    <property type="entry name" value="Dimeric_a/b-barrel"/>
</dbReference>
<comment type="caution">
    <text evidence="2">The sequence shown here is derived from an EMBL/GenBank/DDBJ whole genome shotgun (WGS) entry which is preliminary data.</text>
</comment>
<keyword evidence="3" id="KW-1185">Reference proteome</keyword>
<dbReference type="PANTHER" id="PTHR33336">
    <property type="entry name" value="QUINOL MONOOXYGENASE YGIN-RELATED"/>
    <property type="match status" value="1"/>
</dbReference>
<dbReference type="Gene3D" id="3.30.70.100">
    <property type="match status" value="1"/>
</dbReference>
<gene>
    <name evidence="2" type="ORF">GGR16_000119</name>
</gene>
<dbReference type="InterPro" id="IPR007138">
    <property type="entry name" value="ABM_dom"/>
</dbReference>
<evidence type="ECO:0000259" key="1">
    <source>
        <dbReference type="PROSITE" id="PS51725"/>
    </source>
</evidence>
<dbReference type="Pfam" id="PF03992">
    <property type="entry name" value="ABM"/>
    <property type="match status" value="1"/>
</dbReference>
<dbReference type="EMBL" id="JACIEN010000001">
    <property type="protein sequence ID" value="MBB4015113.1"/>
    <property type="molecule type" value="Genomic_DNA"/>
</dbReference>
<name>A0A840BR74_9HYPH</name>